<gene>
    <name evidence="2" type="ORF">KUTeg_016296</name>
</gene>
<evidence type="ECO:0000313" key="2">
    <source>
        <dbReference type="EMBL" id="KAJ8305751.1"/>
    </source>
</evidence>
<feature type="region of interest" description="Disordered" evidence="1">
    <location>
        <begin position="1"/>
        <end position="24"/>
    </location>
</feature>
<dbReference type="Proteomes" id="UP001217089">
    <property type="component" value="Unassembled WGS sequence"/>
</dbReference>
<comment type="caution">
    <text evidence="2">The sequence shown here is derived from an EMBL/GenBank/DDBJ whole genome shotgun (WGS) entry which is preliminary data.</text>
</comment>
<sequence length="210" mass="22923">MVPLINNSIDKTKNSNSDSSKKNAIKCSPWKHGFVQFLRKKKSGQGYRTVSHNNNDSLSVNHHSASHPSTAGTTRNGHTATSYTRSLLSSQGEDNSGEMETQFTSSPLPTYSDALEIRSSPLPGHSPTPTTTKVFDFTVITAESPQAKSCLLSWKGCRECTFSDDQLSDDAGSECTFRLEQSVDVAIKTSMAIKSVQDAKSYSAYKYAHT</sequence>
<feature type="compositionally biased region" description="Low complexity" evidence="1">
    <location>
        <begin position="1"/>
        <end position="18"/>
    </location>
</feature>
<evidence type="ECO:0000313" key="3">
    <source>
        <dbReference type="Proteomes" id="UP001217089"/>
    </source>
</evidence>
<feature type="compositionally biased region" description="Polar residues" evidence="1">
    <location>
        <begin position="46"/>
        <end position="108"/>
    </location>
</feature>
<dbReference type="EMBL" id="JARBDR010000813">
    <property type="protein sequence ID" value="KAJ8305751.1"/>
    <property type="molecule type" value="Genomic_DNA"/>
</dbReference>
<protein>
    <submittedName>
        <fullName evidence="2">Uncharacterized protein</fullName>
    </submittedName>
</protein>
<name>A0ABQ9EKG1_TEGGR</name>
<keyword evidence="3" id="KW-1185">Reference proteome</keyword>
<reference evidence="2 3" key="1">
    <citation type="submission" date="2022-12" db="EMBL/GenBank/DDBJ databases">
        <title>Chromosome-level genome of Tegillarca granosa.</title>
        <authorList>
            <person name="Kim J."/>
        </authorList>
    </citation>
    <scope>NUCLEOTIDE SEQUENCE [LARGE SCALE GENOMIC DNA]</scope>
    <source>
        <strain evidence="2">Teg-2019</strain>
        <tissue evidence="2">Adductor muscle</tissue>
    </source>
</reference>
<feature type="region of interest" description="Disordered" evidence="1">
    <location>
        <begin position="45"/>
        <end position="108"/>
    </location>
</feature>
<evidence type="ECO:0000256" key="1">
    <source>
        <dbReference type="SAM" id="MobiDB-lite"/>
    </source>
</evidence>
<proteinExistence type="predicted"/>
<organism evidence="2 3">
    <name type="scientific">Tegillarca granosa</name>
    <name type="common">Malaysian cockle</name>
    <name type="synonym">Anadara granosa</name>
    <dbReference type="NCBI Taxonomy" id="220873"/>
    <lineage>
        <taxon>Eukaryota</taxon>
        <taxon>Metazoa</taxon>
        <taxon>Spiralia</taxon>
        <taxon>Lophotrochozoa</taxon>
        <taxon>Mollusca</taxon>
        <taxon>Bivalvia</taxon>
        <taxon>Autobranchia</taxon>
        <taxon>Pteriomorphia</taxon>
        <taxon>Arcoida</taxon>
        <taxon>Arcoidea</taxon>
        <taxon>Arcidae</taxon>
        <taxon>Tegillarca</taxon>
    </lineage>
</organism>
<accession>A0ABQ9EKG1</accession>